<name>A0AAV4AQS3_9GAST</name>
<reference evidence="1 2" key="1">
    <citation type="journal article" date="2021" name="Elife">
        <title>Chloroplast acquisition without the gene transfer in kleptoplastic sea slugs, Plakobranchus ocellatus.</title>
        <authorList>
            <person name="Maeda T."/>
            <person name="Takahashi S."/>
            <person name="Yoshida T."/>
            <person name="Shimamura S."/>
            <person name="Takaki Y."/>
            <person name="Nagai Y."/>
            <person name="Toyoda A."/>
            <person name="Suzuki Y."/>
            <person name="Arimoto A."/>
            <person name="Ishii H."/>
            <person name="Satoh N."/>
            <person name="Nishiyama T."/>
            <person name="Hasebe M."/>
            <person name="Maruyama T."/>
            <person name="Minagawa J."/>
            <person name="Obokata J."/>
            <person name="Shigenobu S."/>
        </authorList>
    </citation>
    <scope>NUCLEOTIDE SEQUENCE [LARGE SCALE GENOMIC DNA]</scope>
</reference>
<evidence type="ECO:0000313" key="2">
    <source>
        <dbReference type="Proteomes" id="UP000735302"/>
    </source>
</evidence>
<accession>A0AAV4AQS3</accession>
<keyword evidence="2" id="KW-1185">Reference proteome</keyword>
<comment type="caution">
    <text evidence="1">The sequence shown here is derived from an EMBL/GenBank/DDBJ whole genome shotgun (WGS) entry which is preliminary data.</text>
</comment>
<sequence>MGTGFGASLKHGPESPIHQNCRLAQKADYRCNEGTDEEFSAFNDHFYSHTKKIDQDNFIINYLAISKTKTQRARN</sequence>
<dbReference type="AlphaFoldDB" id="A0AAV4AQS3"/>
<dbReference type="EMBL" id="BLXT01004113">
    <property type="protein sequence ID" value="GFO09667.1"/>
    <property type="molecule type" value="Genomic_DNA"/>
</dbReference>
<gene>
    <name evidence="1" type="ORF">PoB_003617200</name>
</gene>
<proteinExistence type="predicted"/>
<dbReference type="Proteomes" id="UP000735302">
    <property type="component" value="Unassembled WGS sequence"/>
</dbReference>
<organism evidence="1 2">
    <name type="scientific">Plakobranchus ocellatus</name>
    <dbReference type="NCBI Taxonomy" id="259542"/>
    <lineage>
        <taxon>Eukaryota</taxon>
        <taxon>Metazoa</taxon>
        <taxon>Spiralia</taxon>
        <taxon>Lophotrochozoa</taxon>
        <taxon>Mollusca</taxon>
        <taxon>Gastropoda</taxon>
        <taxon>Heterobranchia</taxon>
        <taxon>Euthyneura</taxon>
        <taxon>Panpulmonata</taxon>
        <taxon>Sacoglossa</taxon>
        <taxon>Placobranchoidea</taxon>
        <taxon>Plakobranchidae</taxon>
        <taxon>Plakobranchus</taxon>
    </lineage>
</organism>
<protein>
    <submittedName>
        <fullName evidence="1">Uncharacterized protein</fullName>
    </submittedName>
</protein>
<evidence type="ECO:0000313" key="1">
    <source>
        <dbReference type="EMBL" id="GFO09667.1"/>
    </source>
</evidence>